<organism evidence="1 2">
    <name type="scientific">Streptomyces rimosus subsp. rimosus</name>
    <dbReference type="NCBI Taxonomy" id="132474"/>
    <lineage>
        <taxon>Bacteria</taxon>
        <taxon>Bacillati</taxon>
        <taxon>Actinomycetota</taxon>
        <taxon>Actinomycetes</taxon>
        <taxon>Kitasatosporales</taxon>
        <taxon>Streptomycetaceae</taxon>
        <taxon>Streptomyces</taxon>
    </lineage>
</organism>
<sequence>MTGGRLAGVAPTAVAVLPAVVARPVAVALVDTPAGTYVVVIGDPAEAYGGAGADEHLAVDLDRCPDERRRSCADALHGGGPEPAVLTLRRHPGCLVVVRRCTARTAEAVVRDGTRLAVTATGPAPPGPRELRLLASLLHGWLAEGLPVKALRSVRFLGARYGPGQGVAGGGARFRIRSFRRRASLGLRVA</sequence>
<name>A0ABY3YYG6_STRRM</name>
<protein>
    <submittedName>
        <fullName evidence="1">Uncharacterized protein</fullName>
    </submittedName>
</protein>
<accession>A0ABY3YYG6</accession>
<keyword evidence="2" id="KW-1185">Reference proteome</keyword>
<gene>
    <name evidence="1" type="ORF">SRIMR7_13100</name>
</gene>
<dbReference type="EMBL" id="CP094298">
    <property type="protein sequence ID" value="UNZ03086.1"/>
    <property type="molecule type" value="Genomic_DNA"/>
</dbReference>
<proteinExistence type="predicted"/>
<reference evidence="1 2" key="1">
    <citation type="submission" date="2022-03" db="EMBL/GenBank/DDBJ databases">
        <title>Complete genome of Streptomyces rimosus ssp. rimosus R7 (=ATCC 10970).</title>
        <authorList>
            <person name="Beganovic S."/>
            <person name="Ruckert C."/>
            <person name="Busche T."/>
            <person name="Kalinowski J."/>
            <person name="Wittmann C."/>
        </authorList>
    </citation>
    <scope>NUCLEOTIDE SEQUENCE [LARGE SCALE GENOMIC DNA]</scope>
    <source>
        <strain evidence="1 2">R7</strain>
    </source>
</reference>
<dbReference type="Proteomes" id="UP000829494">
    <property type="component" value="Chromosome"/>
</dbReference>
<evidence type="ECO:0000313" key="2">
    <source>
        <dbReference type="Proteomes" id="UP000829494"/>
    </source>
</evidence>
<dbReference type="GeneID" id="66857819"/>
<dbReference type="RefSeq" id="WP_003984585.1">
    <property type="nucleotide sequence ID" value="NZ_CP043497.1"/>
</dbReference>
<evidence type="ECO:0000313" key="1">
    <source>
        <dbReference type="EMBL" id="UNZ03086.1"/>
    </source>
</evidence>